<dbReference type="PANTHER" id="PTHR30572:SF4">
    <property type="entry name" value="ABC TRANSPORTER PERMEASE YTRF"/>
    <property type="match status" value="1"/>
</dbReference>
<dbReference type="AlphaFoldDB" id="X1FJ24"/>
<feature type="non-terminal residue" evidence="2">
    <location>
        <position position="205"/>
    </location>
</feature>
<gene>
    <name evidence="2" type="ORF">S03H2_17206</name>
</gene>
<proteinExistence type="predicted"/>
<feature type="domain" description="MacB-like periplasmic core" evidence="1">
    <location>
        <begin position="9"/>
        <end position="174"/>
    </location>
</feature>
<name>X1FJ24_9ZZZZ</name>
<comment type="caution">
    <text evidence="2">The sequence shown here is derived from an EMBL/GenBank/DDBJ whole genome shotgun (WGS) entry which is preliminary data.</text>
</comment>
<dbReference type="GO" id="GO:0005886">
    <property type="term" value="C:plasma membrane"/>
    <property type="evidence" value="ECO:0007669"/>
    <property type="project" value="TreeGrafter"/>
</dbReference>
<dbReference type="Pfam" id="PF12704">
    <property type="entry name" value="MacB_PCD"/>
    <property type="match status" value="1"/>
</dbReference>
<sequence length="205" mass="23355">MRAQTRTDVFTIEDGEEILRKASAVKRVVPILNTRLLLQYQDKNAEIAVNGVTPEYQEVLNFWVERGRFIDDRDLKSFRTVIVLGQGVADDLFGDEDPLGRSIVVNGPLSRYKFRVIGLMQPKGQVMFSNFDDQAFIPVTTAQKRLLHTKYVGSFSIQAESEETTEEALEEIDAILYQKFQDDTKYSISSQEELLSTMGSVMQIF</sequence>
<dbReference type="PANTHER" id="PTHR30572">
    <property type="entry name" value="MEMBRANE COMPONENT OF TRANSPORTER-RELATED"/>
    <property type="match status" value="1"/>
</dbReference>
<accession>X1FJ24</accession>
<dbReference type="GO" id="GO:0022857">
    <property type="term" value="F:transmembrane transporter activity"/>
    <property type="evidence" value="ECO:0007669"/>
    <property type="project" value="TreeGrafter"/>
</dbReference>
<dbReference type="EMBL" id="BARU01008851">
    <property type="protein sequence ID" value="GAH45671.1"/>
    <property type="molecule type" value="Genomic_DNA"/>
</dbReference>
<protein>
    <recommendedName>
        <fullName evidence="1">MacB-like periplasmic core domain-containing protein</fullName>
    </recommendedName>
</protein>
<dbReference type="InterPro" id="IPR050250">
    <property type="entry name" value="Macrolide_Exporter_MacB"/>
</dbReference>
<evidence type="ECO:0000259" key="1">
    <source>
        <dbReference type="Pfam" id="PF12704"/>
    </source>
</evidence>
<organism evidence="2">
    <name type="scientific">marine sediment metagenome</name>
    <dbReference type="NCBI Taxonomy" id="412755"/>
    <lineage>
        <taxon>unclassified sequences</taxon>
        <taxon>metagenomes</taxon>
        <taxon>ecological metagenomes</taxon>
    </lineage>
</organism>
<reference evidence="2" key="1">
    <citation type="journal article" date="2014" name="Front. Microbiol.">
        <title>High frequency of phylogenetically diverse reductive dehalogenase-homologous genes in deep subseafloor sedimentary metagenomes.</title>
        <authorList>
            <person name="Kawai M."/>
            <person name="Futagami T."/>
            <person name="Toyoda A."/>
            <person name="Takaki Y."/>
            <person name="Nishi S."/>
            <person name="Hori S."/>
            <person name="Arai W."/>
            <person name="Tsubouchi T."/>
            <person name="Morono Y."/>
            <person name="Uchiyama I."/>
            <person name="Ito T."/>
            <person name="Fujiyama A."/>
            <person name="Inagaki F."/>
            <person name="Takami H."/>
        </authorList>
    </citation>
    <scope>NUCLEOTIDE SEQUENCE</scope>
    <source>
        <strain evidence="2">Expedition CK06-06</strain>
    </source>
</reference>
<dbReference type="InterPro" id="IPR025857">
    <property type="entry name" value="MacB_PCD"/>
</dbReference>
<evidence type="ECO:0000313" key="2">
    <source>
        <dbReference type="EMBL" id="GAH45671.1"/>
    </source>
</evidence>